<keyword evidence="2" id="KW-1133">Transmembrane helix</keyword>
<comment type="caution">
    <text evidence="4">The sequence shown here is derived from an EMBL/GenBank/DDBJ whole genome shotgun (WGS) entry which is preliminary data.</text>
</comment>
<feature type="transmembrane region" description="Helical" evidence="2">
    <location>
        <begin position="42"/>
        <end position="62"/>
    </location>
</feature>
<evidence type="ECO:0000313" key="5">
    <source>
        <dbReference type="Proteomes" id="UP000239772"/>
    </source>
</evidence>
<dbReference type="EMBL" id="PVZS01000021">
    <property type="protein sequence ID" value="PSC03758.1"/>
    <property type="molecule type" value="Genomic_DNA"/>
</dbReference>
<evidence type="ECO:0000256" key="2">
    <source>
        <dbReference type="SAM" id="Phobius"/>
    </source>
</evidence>
<dbReference type="InterPro" id="IPR012495">
    <property type="entry name" value="TadE-like_dom"/>
</dbReference>
<name>A0A2T1HQ09_9HYPH</name>
<gene>
    <name evidence="4" type="ORF">SLNSH_17610</name>
</gene>
<accession>A0A2T1HQ09</accession>
<evidence type="ECO:0000259" key="3">
    <source>
        <dbReference type="Pfam" id="PF07811"/>
    </source>
</evidence>
<keyword evidence="2" id="KW-0472">Membrane</keyword>
<protein>
    <recommendedName>
        <fullName evidence="3">TadE-like domain-containing protein</fullName>
    </recommendedName>
</protein>
<evidence type="ECO:0000256" key="1">
    <source>
        <dbReference type="SAM" id="MobiDB-lite"/>
    </source>
</evidence>
<reference evidence="5" key="1">
    <citation type="submission" date="2018-03" db="EMBL/GenBank/DDBJ databases">
        <authorList>
            <person name="Sun L."/>
            <person name="Liu H."/>
            <person name="Chen W."/>
            <person name="Huang K."/>
            <person name="Liu W."/>
            <person name="Gao X."/>
        </authorList>
    </citation>
    <scope>NUCLEOTIDE SEQUENCE [LARGE SCALE GENOMIC DNA]</scope>
    <source>
        <strain evidence="5">SH9</strain>
    </source>
</reference>
<feature type="region of interest" description="Disordered" evidence="1">
    <location>
        <begin position="1"/>
        <end position="26"/>
    </location>
</feature>
<feature type="domain" description="TadE-like" evidence="3">
    <location>
        <begin position="41"/>
        <end position="83"/>
    </location>
</feature>
<dbReference type="Proteomes" id="UP000239772">
    <property type="component" value="Unassembled WGS sequence"/>
</dbReference>
<evidence type="ECO:0000313" key="4">
    <source>
        <dbReference type="EMBL" id="PSC03758.1"/>
    </source>
</evidence>
<sequence length="187" mass="19372">MGRDGGAGGAGHGQRPRHHPRQRGALPVSGARVGLLRDERGAVAVEAALVLPLVIAFAFAIFEFGRIFYDYELAQTGVRDAARFLARMPDPHAAEAQAKALAVTGSPTGSGPARVAGWTVGQVSVTYETTPNPPDPSTGLRAFRGADPLTVVRVSTRIPHPGFGLLGVLGLGPVTLATNHAERSIGG</sequence>
<keyword evidence="2" id="KW-0812">Transmembrane</keyword>
<organism evidence="4 5">
    <name type="scientific">Alsobacter soli</name>
    <dbReference type="NCBI Taxonomy" id="2109933"/>
    <lineage>
        <taxon>Bacteria</taxon>
        <taxon>Pseudomonadati</taxon>
        <taxon>Pseudomonadota</taxon>
        <taxon>Alphaproteobacteria</taxon>
        <taxon>Hyphomicrobiales</taxon>
        <taxon>Alsobacteraceae</taxon>
        <taxon>Alsobacter</taxon>
    </lineage>
</organism>
<proteinExistence type="predicted"/>
<dbReference type="AlphaFoldDB" id="A0A2T1HQ09"/>
<dbReference type="Pfam" id="PF07811">
    <property type="entry name" value="TadE"/>
    <property type="match status" value="1"/>
</dbReference>
<feature type="compositionally biased region" description="Gly residues" evidence="1">
    <location>
        <begin position="1"/>
        <end position="12"/>
    </location>
</feature>
<keyword evidence="5" id="KW-1185">Reference proteome</keyword>